<dbReference type="EMBL" id="CAJOBD010001331">
    <property type="protein sequence ID" value="CAF3788595.1"/>
    <property type="molecule type" value="Genomic_DNA"/>
</dbReference>
<dbReference type="EMBL" id="CAJNOL010001982">
    <property type="protein sequence ID" value="CAF1445891.1"/>
    <property type="molecule type" value="Genomic_DNA"/>
</dbReference>
<sequence>MDMIMESTLNRCSICQKSGSMCICGGCKNIFCLKDFNEHRQQLSNRFDHDIIRFHDELLSRIKQLNESSNELFSQINRWESTTIDKIHKAAEGARQKLNKMLNHEREIFKEQFGNLTRQIRFQREENNFVENDIQLLKNKLNKMQQSLRQLNGQDKSHIILIENNKINWNNLIYPQKQQLTCESLY</sequence>
<comment type="caution">
    <text evidence="4">The sequence shown here is derived from an EMBL/GenBank/DDBJ whole genome shotgun (WGS) entry which is preliminary data.</text>
</comment>
<evidence type="ECO:0000313" key="5">
    <source>
        <dbReference type="EMBL" id="CAF4124199.1"/>
    </source>
</evidence>
<evidence type="ECO:0008006" key="8">
    <source>
        <dbReference type="Google" id="ProtNLM"/>
    </source>
</evidence>
<dbReference type="Proteomes" id="UP000663870">
    <property type="component" value="Unassembled WGS sequence"/>
</dbReference>
<evidence type="ECO:0000313" key="3">
    <source>
        <dbReference type="EMBL" id="CAF3723756.1"/>
    </source>
</evidence>
<evidence type="ECO:0000313" key="7">
    <source>
        <dbReference type="Proteomes" id="UP000663870"/>
    </source>
</evidence>
<protein>
    <recommendedName>
        <fullName evidence="8">B box-type domain-containing protein</fullName>
    </recommendedName>
</protein>
<evidence type="ECO:0000313" key="4">
    <source>
        <dbReference type="EMBL" id="CAF3788595.1"/>
    </source>
</evidence>
<organism evidence="4 6">
    <name type="scientific">Rotaria sordida</name>
    <dbReference type="NCBI Taxonomy" id="392033"/>
    <lineage>
        <taxon>Eukaryota</taxon>
        <taxon>Metazoa</taxon>
        <taxon>Spiralia</taxon>
        <taxon>Gnathifera</taxon>
        <taxon>Rotifera</taxon>
        <taxon>Eurotatoria</taxon>
        <taxon>Bdelloidea</taxon>
        <taxon>Philodinida</taxon>
        <taxon>Philodinidae</taxon>
        <taxon>Rotaria</taxon>
    </lineage>
</organism>
<dbReference type="EMBL" id="CAJOBE010001202">
    <property type="protein sequence ID" value="CAF3723756.1"/>
    <property type="molecule type" value="Genomic_DNA"/>
</dbReference>
<name>A0A819ANN3_9BILA</name>
<dbReference type="AlphaFoldDB" id="A0A819ANN3"/>
<proteinExistence type="predicted"/>
<dbReference type="Proteomes" id="UP000663874">
    <property type="component" value="Unassembled WGS sequence"/>
</dbReference>
<evidence type="ECO:0000256" key="1">
    <source>
        <dbReference type="SAM" id="Coils"/>
    </source>
</evidence>
<dbReference type="Proteomes" id="UP000663836">
    <property type="component" value="Unassembled WGS sequence"/>
</dbReference>
<dbReference type="EMBL" id="CAJOAX010013058">
    <property type="protein sequence ID" value="CAF4124199.1"/>
    <property type="molecule type" value="Genomic_DNA"/>
</dbReference>
<gene>
    <name evidence="3" type="ORF">FNK824_LOCUS10639</name>
    <name evidence="4" type="ORF">JBS370_LOCUS14609</name>
    <name evidence="2" type="ORF">JXQ802_LOCUS37290</name>
    <name evidence="5" type="ORF">OTI717_LOCUS34998</name>
</gene>
<evidence type="ECO:0000313" key="2">
    <source>
        <dbReference type="EMBL" id="CAF1445891.1"/>
    </source>
</evidence>
<feature type="coiled-coil region" evidence="1">
    <location>
        <begin position="120"/>
        <end position="154"/>
    </location>
</feature>
<reference evidence="4" key="1">
    <citation type="submission" date="2021-02" db="EMBL/GenBank/DDBJ databases">
        <authorList>
            <person name="Nowell W R."/>
        </authorList>
    </citation>
    <scope>NUCLEOTIDE SEQUENCE</scope>
</reference>
<accession>A0A819ANN3</accession>
<dbReference type="Proteomes" id="UP000663823">
    <property type="component" value="Unassembled WGS sequence"/>
</dbReference>
<keyword evidence="7" id="KW-1185">Reference proteome</keyword>
<keyword evidence="1" id="KW-0175">Coiled coil</keyword>
<evidence type="ECO:0000313" key="6">
    <source>
        <dbReference type="Proteomes" id="UP000663836"/>
    </source>
</evidence>